<dbReference type="PANTHER" id="PTHR34047:SF3">
    <property type="entry name" value="BLR2052 PROTEIN"/>
    <property type="match status" value="1"/>
</dbReference>
<protein>
    <recommendedName>
        <fullName evidence="1">RNA-directed DNA polymerase</fullName>
        <ecNumber evidence="1">2.7.7.49</ecNumber>
    </recommendedName>
</protein>
<keyword evidence="6 11" id="KW-0695">RNA-directed DNA polymerase</keyword>
<feature type="domain" description="Reverse transcriptase" evidence="10">
    <location>
        <begin position="49"/>
        <end position="288"/>
    </location>
</feature>
<dbReference type="PANTHER" id="PTHR34047">
    <property type="entry name" value="NUCLEAR INTRON MATURASE 1, MITOCHONDRIAL-RELATED"/>
    <property type="match status" value="1"/>
</dbReference>
<proteinExistence type="inferred from homology"/>
<dbReference type="Proteomes" id="UP000078090">
    <property type="component" value="Unassembled WGS sequence"/>
</dbReference>
<dbReference type="SUPFAM" id="SSF56672">
    <property type="entry name" value="DNA/RNA polymerases"/>
    <property type="match status" value="1"/>
</dbReference>
<reference evidence="11 12" key="1">
    <citation type="submission" date="2016-03" db="EMBL/GenBank/DDBJ databases">
        <authorList>
            <person name="Ploux O."/>
        </authorList>
    </citation>
    <scope>NUCLEOTIDE SEQUENCE [LARGE SCALE GENOMIC DNA]</scope>
    <source>
        <strain evidence="11 12">R-45363</strain>
    </source>
</reference>
<dbReference type="RefSeq" id="WP_064010059.1">
    <property type="nucleotide sequence ID" value="NZ_LUUG01000105.1"/>
</dbReference>
<comment type="similarity">
    <text evidence="8">Belongs to the bacterial reverse transcriptase family.</text>
</comment>
<evidence type="ECO:0000256" key="4">
    <source>
        <dbReference type="ARBA" id="ARBA00022723"/>
    </source>
</evidence>
<evidence type="ECO:0000256" key="9">
    <source>
        <dbReference type="ARBA" id="ARBA00048173"/>
    </source>
</evidence>
<evidence type="ECO:0000256" key="7">
    <source>
        <dbReference type="ARBA" id="ARBA00023118"/>
    </source>
</evidence>
<keyword evidence="4" id="KW-0479">Metal-binding</keyword>
<comment type="caution">
    <text evidence="11">The sequence shown here is derived from an EMBL/GenBank/DDBJ whole genome shotgun (WGS) entry which is preliminary data.</text>
</comment>
<dbReference type="InterPro" id="IPR043128">
    <property type="entry name" value="Rev_trsase/Diguanyl_cyclase"/>
</dbReference>
<dbReference type="InterPro" id="IPR043502">
    <property type="entry name" value="DNA/RNA_pol_sf"/>
</dbReference>
<dbReference type="GO" id="GO:0003723">
    <property type="term" value="F:RNA binding"/>
    <property type="evidence" value="ECO:0007669"/>
    <property type="project" value="InterPro"/>
</dbReference>
<dbReference type="NCBIfam" id="TIGR04416">
    <property type="entry name" value="group_II_RT_mat"/>
    <property type="match status" value="1"/>
</dbReference>
<dbReference type="EC" id="2.7.7.49" evidence="1"/>
<dbReference type="InterPro" id="IPR013597">
    <property type="entry name" value="Mat_intron_G2"/>
</dbReference>
<dbReference type="OrthoDB" id="9793236at2"/>
<organism evidence="11 12">
    <name type="scientific">Methylomonas methanica</name>
    <dbReference type="NCBI Taxonomy" id="421"/>
    <lineage>
        <taxon>Bacteria</taxon>
        <taxon>Pseudomonadati</taxon>
        <taxon>Pseudomonadota</taxon>
        <taxon>Gammaproteobacteria</taxon>
        <taxon>Methylococcales</taxon>
        <taxon>Methylococcaceae</taxon>
        <taxon>Methylomonas</taxon>
    </lineage>
</organism>
<sequence length="416" mass="48105">MSKAKPFVISKGQVMRAFELVKANVGAAGVDKQSLADFERNLKANLYKLWNRLSSGSYFPPPVKAVAIPKKAGGERILGIPTVSDRIAQMVVKLEFEPQVEPHFLADSYGYRPNKSALDAVGVTRERCWRYDWVLEFDIKGLFDNIPHDLLLKAVYKHTDTPWVRLYIKRWLTAPMQMPNGELISRGKGTPQGGVVSPVLSNLFLHYVFDKWLQNHYPNTVWCRYADDGLVHCRSEAEAQHMLEVLKQRFQSCGLELHPVKTKIVYCKDGSRKGQYEHTSFDFLGYTFRRRLCRNRKRNSVFVNFTPAVSKAALKAMRQKIRTLRVRTRTELSLGEIAKWLNPIIRGWLAYYGCYTRSALYGLCRHVNMTLVRWARRKFKPLRQHKIKAMLFLEKMADQYPNLFAHWRAGMIGAFV</sequence>
<accession>A0A177M0Z2</accession>
<dbReference type="CDD" id="cd01651">
    <property type="entry name" value="RT_G2_intron"/>
    <property type="match status" value="1"/>
</dbReference>
<dbReference type="InterPro" id="IPR030931">
    <property type="entry name" value="Group_II_RT_mat"/>
</dbReference>
<evidence type="ECO:0000256" key="5">
    <source>
        <dbReference type="ARBA" id="ARBA00022842"/>
    </source>
</evidence>
<evidence type="ECO:0000256" key="6">
    <source>
        <dbReference type="ARBA" id="ARBA00022918"/>
    </source>
</evidence>
<dbReference type="Gene3D" id="3.30.70.270">
    <property type="match status" value="1"/>
</dbReference>
<gene>
    <name evidence="11" type="ORF">A1332_03850</name>
</gene>
<dbReference type="AlphaFoldDB" id="A0A177M0Z2"/>
<dbReference type="PROSITE" id="PS50878">
    <property type="entry name" value="RT_POL"/>
    <property type="match status" value="1"/>
</dbReference>
<dbReference type="Pfam" id="PF08388">
    <property type="entry name" value="GIIM"/>
    <property type="match status" value="1"/>
</dbReference>
<evidence type="ECO:0000313" key="12">
    <source>
        <dbReference type="Proteomes" id="UP000078090"/>
    </source>
</evidence>
<evidence type="ECO:0000256" key="2">
    <source>
        <dbReference type="ARBA" id="ARBA00022679"/>
    </source>
</evidence>
<keyword evidence="7" id="KW-0051">Antiviral defense</keyword>
<dbReference type="InterPro" id="IPR051083">
    <property type="entry name" value="GrpII_Intron_Splice-Mob/Def"/>
</dbReference>
<keyword evidence="3" id="KW-0548">Nucleotidyltransferase</keyword>
<keyword evidence="2" id="KW-0808">Transferase</keyword>
<dbReference type="InterPro" id="IPR000477">
    <property type="entry name" value="RT_dom"/>
</dbReference>
<evidence type="ECO:0000256" key="3">
    <source>
        <dbReference type="ARBA" id="ARBA00022695"/>
    </source>
</evidence>
<evidence type="ECO:0000259" key="10">
    <source>
        <dbReference type="PROSITE" id="PS50878"/>
    </source>
</evidence>
<evidence type="ECO:0000256" key="1">
    <source>
        <dbReference type="ARBA" id="ARBA00012493"/>
    </source>
</evidence>
<keyword evidence="5" id="KW-0460">Magnesium</keyword>
<dbReference type="GO" id="GO:0003964">
    <property type="term" value="F:RNA-directed DNA polymerase activity"/>
    <property type="evidence" value="ECO:0007669"/>
    <property type="project" value="UniProtKB-KW"/>
</dbReference>
<dbReference type="InterPro" id="IPR000123">
    <property type="entry name" value="Reverse_transcriptase_msDNA"/>
</dbReference>
<dbReference type="GO" id="GO:0046872">
    <property type="term" value="F:metal ion binding"/>
    <property type="evidence" value="ECO:0007669"/>
    <property type="project" value="UniProtKB-KW"/>
</dbReference>
<evidence type="ECO:0000256" key="8">
    <source>
        <dbReference type="ARBA" id="ARBA00034120"/>
    </source>
</evidence>
<dbReference type="PRINTS" id="PR00866">
    <property type="entry name" value="RNADNAPOLMS"/>
</dbReference>
<dbReference type="EMBL" id="LUUG01000105">
    <property type="protein sequence ID" value="OAH99034.1"/>
    <property type="molecule type" value="Genomic_DNA"/>
</dbReference>
<comment type="catalytic activity">
    <reaction evidence="9">
        <text>DNA(n) + a 2'-deoxyribonucleoside 5'-triphosphate = DNA(n+1) + diphosphate</text>
        <dbReference type="Rhea" id="RHEA:22508"/>
        <dbReference type="Rhea" id="RHEA-COMP:17339"/>
        <dbReference type="Rhea" id="RHEA-COMP:17340"/>
        <dbReference type="ChEBI" id="CHEBI:33019"/>
        <dbReference type="ChEBI" id="CHEBI:61560"/>
        <dbReference type="ChEBI" id="CHEBI:173112"/>
        <dbReference type="EC" id="2.7.7.49"/>
    </reaction>
</comment>
<name>A0A177M0Z2_METMH</name>
<evidence type="ECO:0000313" key="11">
    <source>
        <dbReference type="EMBL" id="OAH99034.1"/>
    </source>
</evidence>
<dbReference type="Pfam" id="PF00078">
    <property type="entry name" value="RVT_1"/>
    <property type="match status" value="1"/>
</dbReference>
<dbReference type="GO" id="GO:0051607">
    <property type="term" value="P:defense response to virus"/>
    <property type="evidence" value="ECO:0007669"/>
    <property type="project" value="UniProtKB-KW"/>
</dbReference>